<keyword evidence="3 5" id="KW-0238">DNA-binding</keyword>
<dbReference type="PANTHER" id="PTHR30349">
    <property type="entry name" value="PHAGE INTEGRASE-RELATED"/>
    <property type="match status" value="1"/>
</dbReference>
<dbReference type="InterPro" id="IPR050090">
    <property type="entry name" value="Tyrosine_recombinase_XerCD"/>
</dbReference>
<accession>A0A4S2FVG8</accession>
<dbReference type="GO" id="GO:0003677">
    <property type="term" value="F:DNA binding"/>
    <property type="evidence" value="ECO:0007669"/>
    <property type="project" value="UniProtKB-UniRule"/>
</dbReference>
<dbReference type="InterPro" id="IPR044068">
    <property type="entry name" value="CB"/>
</dbReference>
<protein>
    <submittedName>
        <fullName evidence="8">Integrase</fullName>
    </submittedName>
</protein>
<gene>
    <name evidence="8" type="ORF">E5333_08965</name>
</gene>
<dbReference type="InterPro" id="IPR013762">
    <property type="entry name" value="Integrase-like_cat_sf"/>
</dbReference>
<evidence type="ECO:0000256" key="2">
    <source>
        <dbReference type="ARBA" id="ARBA00022908"/>
    </source>
</evidence>
<dbReference type="GO" id="GO:0015074">
    <property type="term" value="P:DNA integration"/>
    <property type="evidence" value="ECO:0007669"/>
    <property type="project" value="UniProtKB-KW"/>
</dbReference>
<feature type="domain" description="Tyr recombinase" evidence="6">
    <location>
        <begin position="99"/>
        <end position="303"/>
    </location>
</feature>
<dbReference type="AlphaFoldDB" id="A0A4S2FVG8"/>
<name>A0A4S2FVG8_9BACT</name>
<proteinExistence type="inferred from homology"/>
<dbReference type="Gene3D" id="1.10.150.130">
    <property type="match status" value="1"/>
</dbReference>
<dbReference type="InterPro" id="IPR002104">
    <property type="entry name" value="Integrase_catalytic"/>
</dbReference>
<evidence type="ECO:0000313" key="8">
    <source>
        <dbReference type="EMBL" id="TGY73321.1"/>
    </source>
</evidence>
<evidence type="ECO:0000256" key="1">
    <source>
        <dbReference type="ARBA" id="ARBA00008857"/>
    </source>
</evidence>
<keyword evidence="4" id="KW-0233">DNA recombination</keyword>
<keyword evidence="2" id="KW-0229">DNA integration</keyword>
<sequence length="317" mass="36945">MMLNSAIDKYVEYRRSLGESFKTNANLLKQFCNYLGKDMNLLEITASITSDFLQSGGNEITRKWFTRHAALSGFFRWCMSRGYVSKIPLTMDKPKKPQRITPYIYSDIELQKLFSAAMTYQKRPSLTYPECVKAILQLTYVLGLRISETMSLRMKDVDLANCCITIHESKFYTSRTVTFNEEVKRLIEKFFSWRKDNCKISDEDTSLWIMCNGSSMRLNCINGIFKKIRIEAGISRNDNTRYQPRIHDLRHTFAVNRLRKWYQDGKDVQTLLPVLSTYLGHKQVSYTTVYLTMTTGLLSDAANLFFEYANPKTNQHE</sequence>
<dbReference type="EMBL" id="SRYD01000033">
    <property type="protein sequence ID" value="TGY73321.1"/>
    <property type="molecule type" value="Genomic_DNA"/>
</dbReference>
<dbReference type="PROSITE" id="PS51898">
    <property type="entry name" value="TYR_RECOMBINASE"/>
    <property type="match status" value="1"/>
</dbReference>
<dbReference type="PROSITE" id="PS51900">
    <property type="entry name" value="CB"/>
    <property type="match status" value="1"/>
</dbReference>
<evidence type="ECO:0000259" key="6">
    <source>
        <dbReference type="PROSITE" id="PS51898"/>
    </source>
</evidence>
<dbReference type="GO" id="GO:0006310">
    <property type="term" value="P:DNA recombination"/>
    <property type="evidence" value="ECO:0007669"/>
    <property type="project" value="UniProtKB-KW"/>
</dbReference>
<comment type="similarity">
    <text evidence="1">Belongs to the 'phage' integrase family.</text>
</comment>
<evidence type="ECO:0000256" key="4">
    <source>
        <dbReference type="ARBA" id="ARBA00023172"/>
    </source>
</evidence>
<evidence type="ECO:0000259" key="7">
    <source>
        <dbReference type="PROSITE" id="PS51900"/>
    </source>
</evidence>
<dbReference type="SUPFAM" id="SSF56349">
    <property type="entry name" value="DNA breaking-rejoining enzymes"/>
    <property type="match status" value="1"/>
</dbReference>
<organism evidence="8 9">
    <name type="scientific">Muribaculum intestinale</name>
    <dbReference type="NCBI Taxonomy" id="1796646"/>
    <lineage>
        <taxon>Bacteria</taxon>
        <taxon>Pseudomonadati</taxon>
        <taxon>Bacteroidota</taxon>
        <taxon>Bacteroidia</taxon>
        <taxon>Bacteroidales</taxon>
        <taxon>Muribaculaceae</taxon>
        <taxon>Muribaculum</taxon>
    </lineage>
</organism>
<feature type="domain" description="Core-binding (CB)" evidence="7">
    <location>
        <begin position="1"/>
        <end position="79"/>
    </location>
</feature>
<dbReference type="InterPro" id="IPR010998">
    <property type="entry name" value="Integrase_recombinase_N"/>
</dbReference>
<dbReference type="PANTHER" id="PTHR30349:SF41">
    <property type="entry name" value="INTEGRASE_RECOMBINASE PROTEIN MJ0367-RELATED"/>
    <property type="match status" value="1"/>
</dbReference>
<comment type="caution">
    <text evidence="8">The sequence shown here is derived from an EMBL/GenBank/DDBJ whole genome shotgun (WGS) entry which is preliminary data.</text>
</comment>
<evidence type="ECO:0000313" key="9">
    <source>
        <dbReference type="Proteomes" id="UP000306630"/>
    </source>
</evidence>
<dbReference type="Proteomes" id="UP000306630">
    <property type="component" value="Unassembled WGS sequence"/>
</dbReference>
<dbReference type="Pfam" id="PF00589">
    <property type="entry name" value="Phage_integrase"/>
    <property type="match status" value="1"/>
</dbReference>
<evidence type="ECO:0000256" key="3">
    <source>
        <dbReference type="ARBA" id="ARBA00023125"/>
    </source>
</evidence>
<evidence type="ECO:0000256" key="5">
    <source>
        <dbReference type="PROSITE-ProRule" id="PRU01248"/>
    </source>
</evidence>
<dbReference type="Gene3D" id="1.10.443.10">
    <property type="entry name" value="Intergrase catalytic core"/>
    <property type="match status" value="1"/>
</dbReference>
<reference evidence="8 9" key="1">
    <citation type="submission" date="2019-04" db="EMBL/GenBank/DDBJ databases">
        <title>Microbes associate with the intestines of laboratory mice.</title>
        <authorList>
            <person name="Navarre W."/>
            <person name="Wong E."/>
            <person name="Huang K."/>
            <person name="Tropini C."/>
            <person name="Ng K."/>
            <person name="Yu B."/>
        </authorList>
    </citation>
    <scope>NUCLEOTIDE SEQUENCE [LARGE SCALE GENOMIC DNA]</scope>
    <source>
        <strain evidence="8 9">NM06_A21</strain>
    </source>
</reference>
<dbReference type="InterPro" id="IPR011010">
    <property type="entry name" value="DNA_brk_join_enz"/>
</dbReference>